<reference evidence="3 4" key="1">
    <citation type="submission" date="2024-02" db="EMBL/GenBank/DDBJ databases">
        <title>A Gaetbulibacter species isolated from tidal flats and genomic insights of their niches.</title>
        <authorList>
            <person name="Ye Y."/>
        </authorList>
    </citation>
    <scope>NUCLEOTIDE SEQUENCE [LARGE SCALE GENOMIC DNA]</scope>
    <source>
        <strain evidence="3 4">KYW382</strain>
    </source>
</reference>
<dbReference type="PROSITE" id="PS50106">
    <property type="entry name" value="PDZ"/>
    <property type="match status" value="1"/>
</dbReference>
<dbReference type="GO" id="GO:0008233">
    <property type="term" value="F:peptidase activity"/>
    <property type="evidence" value="ECO:0007669"/>
    <property type="project" value="UniProtKB-KW"/>
</dbReference>
<keyword evidence="3" id="KW-0645">Protease</keyword>
<organism evidence="3 4">
    <name type="scientific">Gaetbulibacter aestuarii</name>
    <dbReference type="NCBI Taxonomy" id="1502358"/>
    <lineage>
        <taxon>Bacteria</taxon>
        <taxon>Pseudomonadati</taxon>
        <taxon>Bacteroidota</taxon>
        <taxon>Flavobacteriia</taxon>
        <taxon>Flavobacteriales</taxon>
        <taxon>Flavobacteriaceae</taxon>
        <taxon>Gaetbulibacter</taxon>
    </lineage>
</organism>
<evidence type="ECO:0000256" key="1">
    <source>
        <dbReference type="SAM" id="SignalP"/>
    </source>
</evidence>
<dbReference type="Proteomes" id="UP001610100">
    <property type="component" value="Unassembled WGS sequence"/>
</dbReference>
<dbReference type="RefSeq" id="WP_344740983.1">
    <property type="nucleotide sequence ID" value="NZ_BAABAY010000002.1"/>
</dbReference>
<feature type="signal peptide" evidence="1">
    <location>
        <begin position="1"/>
        <end position="21"/>
    </location>
</feature>
<evidence type="ECO:0000313" key="3">
    <source>
        <dbReference type="EMBL" id="MFH6771797.1"/>
    </source>
</evidence>
<dbReference type="Gene3D" id="2.30.42.10">
    <property type="match status" value="1"/>
</dbReference>
<dbReference type="SUPFAM" id="SSF50156">
    <property type="entry name" value="PDZ domain-like"/>
    <property type="match status" value="1"/>
</dbReference>
<keyword evidence="3" id="KW-0378">Hydrolase</keyword>
<dbReference type="SMART" id="SM00228">
    <property type="entry name" value="PDZ"/>
    <property type="match status" value="1"/>
</dbReference>
<protein>
    <submittedName>
        <fullName evidence="3">Aspartyl protease family protein</fullName>
    </submittedName>
</protein>
<dbReference type="GO" id="GO:0006508">
    <property type="term" value="P:proteolysis"/>
    <property type="evidence" value="ECO:0007669"/>
    <property type="project" value="UniProtKB-KW"/>
</dbReference>
<feature type="chain" id="PRO_5045734360" evidence="1">
    <location>
        <begin position="22"/>
        <end position="452"/>
    </location>
</feature>
<dbReference type="InterPro" id="IPR036034">
    <property type="entry name" value="PDZ_sf"/>
</dbReference>
<dbReference type="InterPro" id="IPR021109">
    <property type="entry name" value="Peptidase_aspartic_dom_sf"/>
</dbReference>
<keyword evidence="4" id="KW-1185">Reference proteome</keyword>
<dbReference type="Pfam" id="PF13650">
    <property type="entry name" value="Asp_protease_2"/>
    <property type="match status" value="1"/>
</dbReference>
<dbReference type="InterPro" id="IPR041489">
    <property type="entry name" value="PDZ_6"/>
</dbReference>
<dbReference type="Gene3D" id="2.40.70.10">
    <property type="entry name" value="Acid Proteases"/>
    <property type="match status" value="2"/>
</dbReference>
<dbReference type="SUPFAM" id="SSF50630">
    <property type="entry name" value="Acid proteases"/>
    <property type="match status" value="1"/>
</dbReference>
<comment type="caution">
    <text evidence="3">The sequence shown here is derived from an EMBL/GenBank/DDBJ whole genome shotgun (WGS) entry which is preliminary data.</text>
</comment>
<sequence>MVKKPTYILVILTFVTCCCFAQPGGFINNGKHSERIAFQLINDLIIFPMEVNGVPLSFVLDTGVQKSIVFNFTNEEEETAKLKEKERIILRGLGGGQSVEAYKSFNNVFKIGDLVKPNQALHVIHNSNLDFTPRLGVPVHGIVGYDLFKDLIVEINYSRQFLRFTDLNYYEKNVCRNCEVIPLEFHNNKPYIKTSVKINGNVIPVKLLIDSGGSDALWLFEDANQDIVCGDFYFDDFLGFGLNGSVYGKRSKIDAFYIGDFELKNPNVAFPELSYVASAISIEGRNGSLAGNILKRFNVIFDYNNAELIIKKNNHFKDKFQYNKSGLELAHDGFHLVRTRENIVSIGNSSRGTNNSIDGTRIIVNPWYKVTLQPIYKIVELREDSPAARAGLQKGDIILSINGKSTQHFSLQELLARFYDDAGTTIRLHVLRHGEEFNAKFKLENLFKIKKP</sequence>
<dbReference type="EMBL" id="JBAWKB010000002">
    <property type="protein sequence ID" value="MFH6771797.1"/>
    <property type="molecule type" value="Genomic_DNA"/>
</dbReference>
<feature type="domain" description="PDZ" evidence="2">
    <location>
        <begin position="343"/>
        <end position="434"/>
    </location>
</feature>
<keyword evidence="1" id="KW-0732">Signal</keyword>
<evidence type="ECO:0000313" key="4">
    <source>
        <dbReference type="Proteomes" id="UP001610100"/>
    </source>
</evidence>
<proteinExistence type="predicted"/>
<gene>
    <name evidence="3" type="ORF">V8G58_07600</name>
</gene>
<evidence type="ECO:0000259" key="2">
    <source>
        <dbReference type="PROSITE" id="PS50106"/>
    </source>
</evidence>
<dbReference type="InterPro" id="IPR001478">
    <property type="entry name" value="PDZ"/>
</dbReference>
<name>A0ABW7N1C8_9FLAO</name>
<dbReference type="Pfam" id="PF17820">
    <property type="entry name" value="PDZ_6"/>
    <property type="match status" value="1"/>
</dbReference>
<accession>A0ABW7N1C8</accession>